<dbReference type="SUPFAM" id="SSF56300">
    <property type="entry name" value="Metallo-dependent phosphatases"/>
    <property type="match status" value="1"/>
</dbReference>
<reference evidence="8" key="4">
    <citation type="journal article" date="2015" name="PLoS ONE">
        <title>Comprehensive Evaluation of Toxoplasma gondii VEG and Neospora caninum LIV Genomes with Tachyzoite Stage Transcriptome and Proteome Defines Novel Transcript Features.</title>
        <authorList>
            <person name="Ramaprasad A."/>
            <person name="Mourier T."/>
            <person name="Naeem R."/>
            <person name="Malas T.B."/>
            <person name="Moussa E."/>
            <person name="Panigrahi A."/>
            <person name="Vermont S.J."/>
            <person name="Otto T.D."/>
            <person name="Wastling J."/>
            <person name="Pain A."/>
        </authorList>
    </citation>
    <scope>NUCLEOTIDE SEQUENCE</scope>
    <source>
        <strain evidence="8">Liverpool</strain>
    </source>
</reference>
<organism evidence="7 9">
    <name type="scientific">Neospora caninum (strain Liverpool)</name>
    <dbReference type="NCBI Taxonomy" id="572307"/>
    <lineage>
        <taxon>Eukaryota</taxon>
        <taxon>Sar</taxon>
        <taxon>Alveolata</taxon>
        <taxon>Apicomplexa</taxon>
        <taxon>Conoidasida</taxon>
        <taxon>Coccidia</taxon>
        <taxon>Eucoccidiorida</taxon>
        <taxon>Eimeriorina</taxon>
        <taxon>Sarcocystidae</taxon>
        <taxon>Neospora</taxon>
    </lineage>
</organism>
<dbReference type="EMBL" id="FR823382">
    <property type="protein sequence ID" value="CBZ50181.1"/>
    <property type="molecule type" value="Genomic_DNA"/>
</dbReference>
<dbReference type="PANTHER" id="PTHR10161">
    <property type="entry name" value="TARTRATE-RESISTANT ACID PHOSPHATASE TYPE 5"/>
    <property type="match status" value="1"/>
</dbReference>
<dbReference type="InterPro" id="IPR029052">
    <property type="entry name" value="Metallo-depent_PP-like"/>
</dbReference>
<keyword evidence="4" id="KW-0472">Membrane</keyword>
<evidence type="ECO:0000313" key="7">
    <source>
        <dbReference type="EMBL" id="CBZ50181.1"/>
    </source>
</evidence>
<evidence type="ECO:0000259" key="6">
    <source>
        <dbReference type="Pfam" id="PF00149"/>
    </source>
</evidence>
<evidence type="ECO:0000256" key="5">
    <source>
        <dbReference type="SAM" id="SignalP"/>
    </source>
</evidence>
<dbReference type="Proteomes" id="UP000007494">
    <property type="component" value="Chromosome II"/>
</dbReference>
<dbReference type="InterPro" id="IPR004843">
    <property type="entry name" value="Calcineurin-like_PHP"/>
</dbReference>
<feature type="region of interest" description="Disordered" evidence="3">
    <location>
        <begin position="613"/>
        <end position="632"/>
    </location>
</feature>
<dbReference type="PANTHER" id="PTHR10161:SF14">
    <property type="entry name" value="TARTRATE-RESISTANT ACID PHOSPHATASE TYPE 5"/>
    <property type="match status" value="1"/>
</dbReference>
<evidence type="ECO:0000313" key="8">
    <source>
        <dbReference type="EMBL" id="CEL64781.1"/>
    </source>
</evidence>
<dbReference type="OMA" id="WIFIAGH"/>
<feature type="chain" id="PRO_5007654961" evidence="5">
    <location>
        <begin position="39"/>
        <end position="692"/>
    </location>
</feature>
<dbReference type="eggNOG" id="KOG2679">
    <property type="taxonomic scope" value="Eukaryota"/>
</dbReference>
<keyword evidence="4" id="KW-0812">Transmembrane</keyword>
<evidence type="ECO:0000256" key="1">
    <source>
        <dbReference type="ARBA" id="ARBA00022729"/>
    </source>
</evidence>
<reference evidence="9" key="3">
    <citation type="journal article" date="2012" name="PLoS Pathog.">
        <title>Comparative genomics of the apicomplexan parasites Toxoplasma gondii and Neospora caninum: Coccidia differing in host range and transmission strategy.</title>
        <authorList>
            <person name="Reid A.J."/>
            <person name="Vermont S.J."/>
            <person name="Cotton J.A."/>
            <person name="Harris D."/>
            <person name="Hill-Cawthorne G.A."/>
            <person name="Konen-Waisman S."/>
            <person name="Latham S.M."/>
            <person name="Mourier T."/>
            <person name="Norton R."/>
            <person name="Quail M.A."/>
            <person name="Sanders M."/>
            <person name="Shanmugam D."/>
            <person name="Sohal A."/>
            <person name="Wasmuth J.D."/>
            <person name="Brunk B."/>
            <person name="Grigg M.E."/>
            <person name="Howard J.C."/>
            <person name="Parkinson J."/>
            <person name="Roos D.S."/>
            <person name="Trees A.J."/>
            <person name="Berriman M."/>
            <person name="Pain A."/>
            <person name="Wastling J.M."/>
        </authorList>
    </citation>
    <scope>NUCLEOTIDE SEQUENCE [LARGE SCALE GENOMIC DNA]</scope>
    <source>
        <strain evidence="9">Liverpool</strain>
    </source>
</reference>
<name>F0V8Z0_NEOCL</name>
<dbReference type="InParanoid" id="F0V8Z0"/>
<protein>
    <submittedName>
        <fullName evidence="7">Putative serine/threonine protein phosphatase</fullName>
    </submittedName>
    <submittedName>
        <fullName evidence="8">Serine/threonine protein phosphatase, putative</fullName>
    </submittedName>
</protein>
<dbReference type="Pfam" id="PF00149">
    <property type="entry name" value="Metallophos"/>
    <property type="match status" value="1"/>
</dbReference>
<evidence type="ECO:0000313" key="9">
    <source>
        <dbReference type="Proteomes" id="UP000007494"/>
    </source>
</evidence>
<dbReference type="GeneID" id="13446239"/>
<dbReference type="GO" id="GO:0016787">
    <property type="term" value="F:hydrolase activity"/>
    <property type="evidence" value="ECO:0007669"/>
    <property type="project" value="UniProtKB-KW"/>
</dbReference>
<accession>F0V8Z0</accession>
<reference evidence="7" key="1">
    <citation type="submission" date="2011-02" db="EMBL/GenBank/DDBJ databases">
        <authorList>
            <person name="Aslett M."/>
        </authorList>
    </citation>
    <scope>NUCLEOTIDE SEQUENCE</scope>
    <source>
        <strain evidence="7">Liverpool</strain>
    </source>
</reference>
<feature type="transmembrane region" description="Helical" evidence="4">
    <location>
        <begin position="559"/>
        <end position="579"/>
    </location>
</feature>
<keyword evidence="1 5" id="KW-0732">Signal</keyword>
<sequence length="692" mass="75375">MCDARASPGGPRLLVPFTSTIRLLLALLLLASVSPVSAFRSLLPPLNSNTTGKSSSVVAAPPTLFLSGRDSASCACQRAPAAAASASSHSTRDGEFLLPSILTGGNDAETGALDGKTDAETAAFAPRAYCCADKEEALSRSFEAPNGVAFASIGDIGEANRDQAKCAQTLAALSLALDMKFVNLLGDNVYPHGVVSAYDPLWEEVFEVPFGAPSLEKVAFFPVLGNHDYHLDPYAQIDRCMRLEAAHARSAVPEAKTGDAKAPLEGASATQAILPWAQYVPQKFRFVFNQTARMRGIDGPRWRFPNFWYFTRHVFRNVPRHLSNPFVTGSSISDISLHSSGDDKTDVTVVTVYIDSMVFLLEEGSTSTSVPYKFPRDEVYFRQLDFLENTLKAASQEADWIFIAGHHPVVSDGLSRQGVSTFKTRLLELIAKYKVDTYLSGHEHLLAFFEDPEAKSTYIVSGSGSKRASKGSCSADKCLFAGHEHGFVAHVLGKEELHHAAVSAEGTILFTHTQRRQDRTVPNPKKAKQKGAVYPAIRRVYIGPYEISAVDDLQRLPSYVYFLLGMCAMGCLLVLVFCIRRCVVPFYTRSRRAPFTTCKKRCRSSSECSWFAGDRPRGDHAPPASRRSLPVPLRLVSQRSGEGQPLVYIHGAGLDGDKTQDPGGEGSGGEEKHDPWSSTRQPSDRETAVASQ</sequence>
<evidence type="ECO:0000256" key="2">
    <source>
        <dbReference type="ARBA" id="ARBA00022801"/>
    </source>
</evidence>
<reference evidence="7" key="2">
    <citation type="submission" date="2011-03" db="EMBL/GenBank/DDBJ databases">
        <title>Comparative genomics and transcriptomics of Neospora caninum and Toxoplasma gondii.</title>
        <authorList>
            <person name="Reid A.J."/>
            <person name="Sohal A."/>
            <person name="Harris D."/>
            <person name="Quail M."/>
            <person name="Sanders M."/>
            <person name="Berriman M."/>
            <person name="Wastling J.M."/>
            <person name="Pain A."/>
        </authorList>
    </citation>
    <scope>NUCLEOTIDE SEQUENCE</scope>
    <source>
        <strain evidence="7">Liverpool</strain>
    </source>
</reference>
<keyword evidence="9" id="KW-1185">Reference proteome</keyword>
<feature type="signal peptide" evidence="5">
    <location>
        <begin position="1"/>
        <end position="38"/>
    </location>
</feature>
<keyword evidence="2" id="KW-0378">Hydrolase</keyword>
<feature type="region of interest" description="Disordered" evidence="3">
    <location>
        <begin position="647"/>
        <end position="692"/>
    </location>
</feature>
<proteinExistence type="predicted"/>
<feature type="compositionally biased region" description="Basic and acidic residues" evidence="3">
    <location>
        <begin position="682"/>
        <end position="692"/>
    </location>
</feature>
<dbReference type="AlphaFoldDB" id="F0V8Z0"/>
<dbReference type="EMBL" id="LN714476">
    <property type="protein sequence ID" value="CEL64781.1"/>
    <property type="molecule type" value="Genomic_DNA"/>
</dbReference>
<evidence type="ECO:0000256" key="3">
    <source>
        <dbReference type="SAM" id="MobiDB-lite"/>
    </source>
</evidence>
<gene>
    <name evidence="8" type="ORF">BN1204_006570</name>
    <name evidence="7" type="ORF">NCLIV_006570</name>
</gene>
<dbReference type="Gene3D" id="3.60.21.10">
    <property type="match status" value="1"/>
</dbReference>
<dbReference type="OrthoDB" id="411211at2759"/>
<keyword evidence="4" id="KW-1133">Transmembrane helix</keyword>
<feature type="domain" description="Calcineurin-like phosphoesterase" evidence="6">
    <location>
        <begin position="368"/>
        <end position="444"/>
    </location>
</feature>
<evidence type="ECO:0000256" key="4">
    <source>
        <dbReference type="SAM" id="Phobius"/>
    </source>
</evidence>
<dbReference type="VEuPathDB" id="ToxoDB:NCLIV_006570"/>
<dbReference type="RefSeq" id="XP_003880216.1">
    <property type="nucleotide sequence ID" value="XM_003880167.1"/>
</dbReference>
<dbReference type="InterPro" id="IPR051558">
    <property type="entry name" value="Metallophosphoesterase_PAP"/>
</dbReference>